<dbReference type="AlphaFoldDB" id="A0A9P8ID92"/>
<sequence length="238" mass="27310">MAFHPRPAEWEERRPTIQRTYIDEDRPLPEVRRALAEEGFQVTERQLKGKLSKWGYWKYLSRKEKNTFLLIEARRRREGKETDFRKYKKRVPSHTLRRYENELKRSGKGLDPDETSVSGVSYKTPSQGGGGDNHLPSAWRPVGARLPSPPAEQDLSHIGSSFPAYGPPQSALLEFEGRETALHVAIRHRHSEEVERLIRCGVSVNMMDQDDNTALHLAARQAEKDTVQLLLEQDASVD</sequence>
<dbReference type="Proteomes" id="UP000750711">
    <property type="component" value="Unassembled WGS sequence"/>
</dbReference>
<evidence type="ECO:0000256" key="2">
    <source>
        <dbReference type="SAM" id="MobiDB-lite"/>
    </source>
</evidence>
<evidence type="ECO:0000313" key="4">
    <source>
        <dbReference type="EMBL" id="KAH0551612.1"/>
    </source>
</evidence>
<dbReference type="EMBL" id="JAGHQM010001883">
    <property type="protein sequence ID" value="KAH0551612.1"/>
    <property type="molecule type" value="Genomic_DNA"/>
</dbReference>
<keyword evidence="5" id="KW-1185">Reference proteome</keyword>
<dbReference type="SUPFAM" id="SSF48403">
    <property type="entry name" value="Ankyrin repeat"/>
    <property type="match status" value="1"/>
</dbReference>
<feature type="compositionally biased region" description="Basic and acidic residues" evidence="2">
    <location>
        <begin position="102"/>
        <end position="111"/>
    </location>
</feature>
<feature type="repeat" description="ANK" evidence="1">
    <location>
        <begin position="177"/>
        <end position="209"/>
    </location>
</feature>
<feature type="non-terminal residue" evidence="4">
    <location>
        <position position="238"/>
    </location>
</feature>
<proteinExistence type="predicted"/>
<dbReference type="InterPro" id="IPR025676">
    <property type="entry name" value="Clr5_dom"/>
</dbReference>
<evidence type="ECO:0000256" key="1">
    <source>
        <dbReference type="PROSITE-ProRule" id="PRU00023"/>
    </source>
</evidence>
<dbReference type="PANTHER" id="PTHR38788:SF3">
    <property type="entry name" value="CLR5 DOMAIN-CONTAINING PROTEIN"/>
    <property type="match status" value="1"/>
</dbReference>
<dbReference type="Pfam" id="PF12796">
    <property type="entry name" value="Ank_2"/>
    <property type="match status" value="1"/>
</dbReference>
<organism evidence="4 5">
    <name type="scientific">Trichoglossum hirsutum</name>
    <dbReference type="NCBI Taxonomy" id="265104"/>
    <lineage>
        <taxon>Eukaryota</taxon>
        <taxon>Fungi</taxon>
        <taxon>Dikarya</taxon>
        <taxon>Ascomycota</taxon>
        <taxon>Pezizomycotina</taxon>
        <taxon>Geoglossomycetes</taxon>
        <taxon>Geoglossales</taxon>
        <taxon>Geoglossaceae</taxon>
        <taxon>Trichoglossum</taxon>
    </lineage>
</organism>
<feature type="region of interest" description="Disordered" evidence="2">
    <location>
        <begin position="102"/>
        <end position="133"/>
    </location>
</feature>
<comment type="caution">
    <text evidence="4">The sequence shown here is derived from an EMBL/GenBank/DDBJ whole genome shotgun (WGS) entry which is preliminary data.</text>
</comment>
<dbReference type="PROSITE" id="PS50088">
    <property type="entry name" value="ANK_REPEAT"/>
    <property type="match status" value="2"/>
</dbReference>
<dbReference type="Pfam" id="PF14420">
    <property type="entry name" value="Clr5"/>
    <property type="match status" value="1"/>
</dbReference>
<feature type="compositionally biased region" description="Polar residues" evidence="2">
    <location>
        <begin position="115"/>
        <end position="126"/>
    </location>
</feature>
<protein>
    <recommendedName>
        <fullName evidence="3">Clr5 domain-containing protein</fullName>
    </recommendedName>
</protein>
<dbReference type="PROSITE" id="PS50297">
    <property type="entry name" value="ANK_REP_REGION"/>
    <property type="match status" value="2"/>
</dbReference>
<accession>A0A9P8ID92</accession>
<dbReference type="InterPro" id="IPR036770">
    <property type="entry name" value="Ankyrin_rpt-contain_sf"/>
</dbReference>
<name>A0A9P8ID92_9PEZI</name>
<evidence type="ECO:0000313" key="5">
    <source>
        <dbReference type="Proteomes" id="UP000750711"/>
    </source>
</evidence>
<gene>
    <name evidence="4" type="ORF">GP486_007173</name>
</gene>
<keyword evidence="1" id="KW-0040">ANK repeat</keyword>
<dbReference type="InterPro" id="IPR002110">
    <property type="entry name" value="Ankyrin_rpt"/>
</dbReference>
<dbReference type="Gene3D" id="1.25.40.20">
    <property type="entry name" value="Ankyrin repeat-containing domain"/>
    <property type="match status" value="1"/>
</dbReference>
<feature type="repeat" description="ANK" evidence="1">
    <location>
        <begin position="210"/>
        <end position="238"/>
    </location>
</feature>
<dbReference type="PANTHER" id="PTHR38788">
    <property type="entry name" value="CLR5 DOMAIN-CONTAINING PROTEIN"/>
    <property type="match status" value="1"/>
</dbReference>
<feature type="domain" description="Clr5" evidence="3">
    <location>
        <begin position="7"/>
        <end position="56"/>
    </location>
</feature>
<reference evidence="4" key="1">
    <citation type="submission" date="2021-03" db="EMBL/GenBank/DDBJ databases">
        <title>Comparative genomics and phylogenomic investigation of the class Geoglossomycetes provide insights into ecological specialization and systematics.</title>
        <authorList>
            <person name="Melie T."/>
            <person name="Pirro S."/>
            <person name="Miller A.N."/>
            <person name="Quandt A."/>
        </authorList>
    </citation>
    <scope>NUCLEOTIDE SEQUENCE</scope>
    <source>
        <strain evidence="4">CAQ_001_2017</strain>
    </source>
</reference>
<evidence type="ECO:0000259" key="3">
    <source>
        <dbReference type="Pfam" id="PF14420"/>
    </source>
</evidence>
<dbReference type="SMART" id="SM00248">
    <property type="entry name" value="ANK"/>
    <property type="match status" value="2"/>
</dbReference>